<dbReference type="InterPro" id="IPR032551">
    <property type="entry name" value="BscR_C"/>
</dbReference>
<name>A0A1V4SJY0_RUMHU</name>
<dbReference type="PANTHER" id="PTHR43479">
    <property type="entry name" value="ACREF/ENVCD OPERON REPRESSOR-RELATED"/>
    <property type="match status" value="1"/>
</dbReference>
<accession>A0A1V4SJY0</accession>
<dbReference type="Gene3D" id="1.10.357.10">
    <property type="entry name" value="Tetracycline Repressor, domain 2"/>
    <property type="match status" value="1"/>
</dbReference>
<feature type="domain" description="HTH tetR-type" evidence="3">
    <location>
        <begin position="1"/>
        <end position="61"/>
    </location>
</feature>
<protein>
    <submittedName>
        <fullName evidence="4">HTH-type transcriptional repressor Bm3R1</fullName>
    </submittedName>
</protein>
<dbReference type="RefSeq" id="WP_080064357.1">
    <property type="nucleotide sequence ID" value="NZ_MZGX01000011.1"/>
</dbReference>
<dbReference type="InterPro" id="IPR036271">
    <property type="entry name" value="Tet_transcr_reg_TetR-rel_C_sf"/>
</dbReference>
<dbReference type="SUPFAM" id="SSF46689">
    <property type="entry name" value="Homeodomain-like"/>
    <property type="match status" value="1"/>
</dbReference>
<dbReference type="InterPro" id="IPR050624">
    <property type="entry name" value="HTH-type_Tx_Regulator"/>
</dbReference>
<dbReference type="EMBL" id="MZGX01000011">
    <property type="protein sequence ID" value="OPX44124.1"/>
    <property type="molecule type" value="Genomic_DNA"/>
</dbReference>
<dbReference type="Pfam" id="PF16295">
    <property type="entry name" value="TetR_C_10"/>
    <property type="match status" value="1"/>
</dbReference>
<gene>
    <name evidence="4" type="primary">bm3R1_1</name>
    <name evidence="4" type="ORF">CLHUN_19230</name>
</gene>
<sequence length="185" mass="21312">MGKREDILTATLELITEEGLQSVTFAKIFKRANVGSGTLYNYFQNKEELVNALYKEIIRHMSDFCIQNYDPAAPLYERFKFFLKKIADFSIAYPKEHWLVDNFSHSPYISEELRNIEDPTMKEFFAVILEGQKQGLIREMDIMLCCSIAGGIVTSVIKGYLNGKYLLTEVEIQQTIEACWKAVKV</sequence>
<keyword evidence="1 2" id="KW-0238">DNA-binding</keyword>
<dbReference type="OrthoDB" id="494991at2"/>
<dbReference type="SUPFAM" id="SSF48498">
    <property type="entry name" value="Tetracyclin repressor-like, C-terminal domain"/>
    <property type="match status" value="1"/>
</dbReference>
<organism evidence="4 5">
    <name type="scientific">Ruminiclostridium hungatei</name>
    <name type="common">Clostridium hungatei</name>
    <dbReference type="NCBI Taxonomy" id="48256"/>
    <lineage>
        <taxon>Bacteria</taxon>
        <taxon>Bacillati</taxon>
        <taxon>Bacillota</taxon>
        <taxon>Clostridia</taxon>
        <taxon>Eubacteriales</taxon>
        <taxon>Oscillospiraceae</taxon>
        <taxon>Ruminiclostridium</taxon>
    </lineage>
</organism>
<evidence type="ECO:0000313" key="4">
    <source>
        <dbReference type="EMBL" id="OPX44124.1"/>
    </source>
</evidence>
<dbReference type="Proteomes" id="UP000191554">
    <property type="component" value="Unassembled WGS sequence"/>
</dbReference>
<evidence type="ECO:0000259" key="3">
    <source>
        <dbReference type="PROSITE" id="PS50977"/>
    </source>
</evidence>
<dbReference type="GO" id="GO:0003677">
    <property type="term" value="F:DNA binding"/>
    <property type="evidence" value="ECO:0007669"/>
    <property type="project" value="UniProtKB-UniRule"/>
</dbReference>
<dbReference type="Pfam" id="PF00440">
    <property type="entry name" value="TetR_N"/>
    <property type="match status" value="1"/>
</dbReference>
<comment type="caution">
    <text evidence="4">The sequence shown here is derived from an EMBL/GenBank/DDBJ whole genome shotgun (WGS) entry which is preliminary data.</text>
</comment>
<proteinExistence type="predicted"/>
<reference evidence="4 5" key="1">
    <citation type="submission" date="2017-03" db="EMBL/GenBank/DDBJ databases">
        <title>Genome sequence of Clostridium hungatei DSM 14427.</title>
        <authorList>
            <person name="Poehlein A."/>
            <person name="Daniel R."/>
        </authorList>
    </citation>
    <scope>NUCLEOTIDE SEQUENCE [LARGE SCALE GENOMIC DNA]</scope>
    <source>
        <strain evidence="4 5">DSM 14427</strain>
    </source>
</reference>
<dbReference type="InterPro" id="IPR009057">
    <property type="entry name" value="Homeodomain-like_sf"/>
</dbReference>
<dbReference type="AlphaFoldDB" id="A0A1V4SJY0"/>
<evidence type="ECO:0000256" key="2">
    <source>
        <dbReference type="PROSITE-ProRule" id="PRU00335"/>
    </source>
</evidence>
<dbReference type="PRINTS" id="PR00455">
    <property type="entry name" value="HTHTETR"/>
</dbReference>
<evidence type="ECO:0000313" key="5">
    <source>
        <dbReference type="Proteomes" id="UP000191554"/>
    </source>
</evidence>
<feature type="DNA-binding region" description="H-T-H motif" evidence="2">
    <location>
        <begin position="24"/>
        <end position="43"/>
    </location>
</feature>
<evidence type="ECO:0000256" key="1">
    <source>
        <dbReference type="ARBA" id="ARBA00023125"/>
    </source>
</evidence>
<dbReference type="PANTHER" id="PTHR43479:SF11">
    <property type="entry name" value="ACREF_ENVCD OPERON REPRESSOR-RELATED"/>
    <property type="match status" value="1"/>
</dbReference>
<dbReference type="STRING" id="48256.CLHUN_19230"/>
<dbReference type="PROSITE" id="PS50977">
    <property type="entry name" value="HTH_TETR_2"/>
    <property type="match status" value="1"/>
</dbReference>
<dbReference type="InterPro" id="IPR001647">
    <property type="entry name" value="HTH_TetR"/>
</dbReference>
<keyword evidence="5" id="KW-1185">Reference proteome</keyword>